<comment type="caution">
    <text evidence="1">The sequence shown here is derived from an EMBL/GenBank/DDBJ whole genome shotgun (WGS) entry which is preliminary data.</text>
</comment>
<evidence type="ECO:0000313" key="1">
    <source>
        <dbReference type="EMBL" id="MZP30644.1"/>
    </source>
</evidence>
<proteinExistence type="predicted"/>
<name>A0A845L765_9FIRM</name>
<dbReference type="EMBL" id="WXEY01000016">
    <property type="protein sequence ID" value="MZP30644.1"/>
    <property type="molecule type" value="Genomic_DNA"/>
</dbReference>
<dbReference type="OrthoDB" id="3034577at2"/>
<evidence type="ECO:0000313" key="2">
    <source>
        <dbReference type="Proteomes" id="UP000463470"/>
    </source>
</evidence>
<organism evidence="1 2">
    <name type="scientific">Heliomicrobium undosum</name>
    <dbReference type="NCBI Taxonomy" id="121734"/>
    <lineage>
        <taxon>Bacteria</taxon>
        <taxon>Bacillati</taxon>
        <taxon>Bacillota</taxon>
        <taxon>Clostridia</taxon>
        <taxon>Eubacteriales</taxon>
        <taxon>Heliobacteriaceae</taxon>
        <taxon>Heliomicrobium</taxon>
    </lineage>
</organism>
<sequence length="523" mass="61330">MAFADKVIFKTLDSNLKEESTHELVNPFEKCSEMLNYFKWLATKAPLNELIGFARSDISIGSSHSYGSPYFRFSAFYLQFCRDEKKGWWDEQVAELIRCDNFFDDCYYDGAHHNIDFYVIGKCELRVLKEIPEHSQDIQYIWLVEDLIEIYYNLGTEMKGVVAEAYKTMGWQWFAYNAKTDPIMFRWALLGLLAAKTLGKEEQRLKVKTDLLDIYENMIIAFGVRCEKPFVAEIIKEIKGSLISFDDDKIQRLYFELKGIKDEKIILKQDKRKLEECLLELKRQVFGIQNKEFVDFVDEEIDVNRRVNDIIERVSCFSIISNVPFTSYKFLNSVNRIWNTLSYETQKDIQSSVKMLDLSIGFDIALLPLLRSLEREFSYHVFMPFKGCRDFYSIRRFDVKNETYKKEHEALQMKNNTYPTLGTIQHFGTIDAQEAIESSDLIKLFCCFISPVLKDFKKICVDIKKLRIGTRKLRLSEIRNGIAHGKVEVTNQIDEKIYQEIATLLYDKPLEILIRLISISRKG</sequence>
<reference evidence="1 2" key="1">
    <citation type="submission" date="2020-01" db="EMBL/GenBank/DDBJ databases">
        <title>Whole-genome sequence of Heliobacterium undosum DSM 13378.</title>
        <authorList>
            <person name="Kyndt J.A."/>
            <person name="Meyer T.E."/>
        </authorList>
    </citation>
    <scope>NUCLEOTIDE SEQUENCE [LARGE SCALE GENOMIC DNA]</scope>
    <source>
        <strain evidence="1 2">DSM 13378</strain>
    </source>
</reference>
<gene>
    <name evidence="1" type="ORF">GTO91_13075</name>
</gene>
<keyword evidence="2" id="KW-1185">Reference proteome</keyword>
<dbReference type="AlphaFoldDB" id="A0A845L765"/>
<dbReference type="Proteomes" id="UP000463470">
    <property type="component" value="Unassembled WGS sequence"/>
</dbReference>
<dbReference type="RefSeq" id="WP_161259165.1">
    <property type="nucleotide sequence ID" value="NZ_WXEY01000016.1"/>
</dbReference>
<protein>
    <submittedName>
        <fullName evidence="1">Uncharacterized protein</fullName>
    </submittedName>
</protein>
<accession>A0A845L765</accession>